<dbReference type="InterPro" id="IPR050637">
    <property type="entry name" value="NLRP_innate_immun_reg"/>
</dbReference>
<evidence type="ECO:0000313" key="1">
    <source>
        <dbReference type="EMBL" id="CAD5126932.1"/>
    </source>
</evidence>
<accession>A0A7I8WFK5</accession>
<organism evidence="1 2">
    <name type="scientific">Dimorphilus gyrociliatus</name>
    <dbReference type="NCBI Taxonomy" id="2664684"/>
    <lineage>
        <taxon>Eukaryota</taxon>
        <taxon>Metazoa</taxon>
        <taxon>Spiralia</taxon>
        <taxon>Lophotrochozoa</taxon>
        <taxon>Annelida</taxon>
        <taxon>Polychaeta</taxon>
        <taxon>Polychaeta incertae sedis</taxon>
        <taxon>Dinophilidae</taxon>
        <taxon>Dimorphilus</taxon>
    </lineage>
</organism>
<dbReference type="PANTHER" id="PTHR45690:SF4">
    <property type="entry name" value="NACHT, LRR AND PYD DOMAINS-CONTAINING PROTEIN 10"/>
    <property type="match status" value="1"/>
</dbReference>
<keyword evidence="2" id="KW-1185">Reference proteome</keyword>
<dbReference type="OrthoDB" id="120976at2759"/>
<dbReference type="SMART" id="SM00365">
    <property type="entry name" value="LRR_SD22"/>
    <property type="match status" value="12"/>
</dbReference>
<dbReference type="EMBL" id="CAJFCJ010000105">
    <property type="protein sequence ID" value="CAD5126932.1"/>
    <property type="molecule type" value="Genomic_DNA"/>
</dbReference>
<dbReference type="InterPro" id="IPR001611">
    <property type="entry name" value="Leu-rich_rpt"/>
</dbReference>
<reference evidence="1 2" key="1">
    <citation type="submission" date="2020-08" db="EMBL/GenBank/DDBJ databases">
        <authorList>
            <person name="Hejnol A."/>
        </authorList>
    </citation>
    <scope>NUCLEOTIDE SEQUENCE [LARGE SCALE GENOMIC DNA]</scope>
</reference>
<dbReference type="Pfam" id="PF13516">
    <property type="entry name" value="LRR_6"/>
    <property type="match status" value="1"/>
</dbReference>
<protein>
    <submittedName>
        <fullName evidence="1">DgyrCDS14945</fullName>
    </submittedName>
</protein>
<dbReference type="SUPFAM" id="SSF52047">
    <property type="entry name" value="RNI-like"/>
    <property type="match status" value="5"/>
</dbReference>
<evidence type="ECO:0000313" key="2">
    <source>
        <dbReference type="Proteomes" id="UP000549394"/>
    </source>
</evidence>
<dbReference type="InterPro" id="IPR032675">
    <property type="entry name" value="LRR_dom_sf"/>
</dbReference>
<gene>
    <name evidence="1" type="ORF">DGYR_LOCUS14149</name>
</gene>
<dbReference type="Gene3D" id="3.80.10.10">
    <property type="entry name" value="Ribonuclease Inhibitor"/>
    <property type="match status" value="4"/>
</dbReference>
<proteinExistence type="predicted"/>
<sequence>MITFLEFNKEIEILELKGNVLKENDENSFLTALLSLQIVKHLKLPLIDHKEMIWKKEKLSQNCKSLINLKLLDLGENSLEHECITDFFEQVLQSSKYLYTLFLRKSKISSKVINIMSNSYRQVTSKTENLQKHKLYMIFNSCEFDLKLDDITKFFNGMFYFIDLDISHTKAQLVIDNLSNLKSLEQIENLILAKCQLTSNDLAKIGKCIHIFTYIDTLEITSQLNSTQISHLKAAIEKNISFQTLQAFLIDDKNISEHVLEYNDNNVKDKCSDLVTFLLEHIKTNCTNLTLLRLSNCSFQYGFGHIVGDAICKQSLLTKLFLSDNPIGTEVGKSIFENIKRNCTKLTALDLSNCGFQSGIGDVVGDAIGKQTLLTGLYLSDNPIGTEVGKSIFENIKTNCQKLKSINFNNCGFESGIGDVVGDAIGKQTLLTQLPLNHNAIGTEVGKSIFENIKTNCTKLTVIDFQNCGFESGIGHVVGDAIGKQTVLTWLSLRDNPIGTEVGKSIFENIKTNCTKLTVIDFKNCGFEPGIGHVVGDAIGKQTLLTGLYLSDNPIGTEVGKSIFENIKTNCLKLKSINFNNCGFESGIGDVVGDAIDIDFQNCGFESGIGHVVGDAIGIGPVVGNAIGKQTLLTELFLSDNPIGTEVGKSIFENIKTNCTQLTDIDFQNCGFESGIGHVVANAIGKQTLLTWLSLTDNPIGTEVGKSIFENIKTNCTKLTVIDFKNCGFESGIGPVVGDAIGKQTLLTKLLLSNNAIGTEVGKSIFENIKTNCTQLTVIDFQNCGFVSGIGPVVGNAIGKQTLLTKLLLRNNPIGTEVGKSIFENIKTNCTKLTHIDFQNCGFESGIGPVMGDAIGKQTLLTKLLLRNNPIGTEVGKSIFENIKTNCTKLTVIDFQNCGFESGIGPVVGDAIGKQTLLMWLSLTNNPIGTEVGKSIFENIKTNCTKLTVIDFKNCGFESGIGPVVGDAIGKQTLLTKLLLSNNAIGTEVGKSIFENIKTNCTQLTVIDFQNCGFESGIGHVVADAIGKQTLLTWLSLSNNVIGTEVGKSIFENIKTNCTKLTHIDFQNCGFESGIGHVVGNAIGKQTLLTWLSLRDNPIGTEVGKSIFENIKTNCTKLTHIDFQNCGFESGIGHVVGNAIGKQTLLTWLSLSNNAIGTEVGKSIFENIKTNCTQLTVIDFKNCGFESGIGHVVADAIGKQTLLTWLSLSNNAIGTEVGKSIFENIKTNCTKLTHIDFQNCGFESGIGPIVGDAIGKQTLLMWLSLSNNPIGTEVGKSIFENIKTNCTKLTDIDFQNCGFG</sequence>
<name>A0A7I8WFK5_9ANNE</name>
<dbReference type="GO" id="GO:0005737">
    <property type="term" value="C:cytoplasm"/>
    <property type="evidence" value="ECO:0007669"/>
    <property type="project" value="TreeGrafter"/>
</dbReference>
<comment type="caution">
    <text evidence="1">The sequence shown here is derived from an EMBL/GenBank/DDBJ whole genome shotgun (WGS) entry which is preliminary data.</text>
</comment>
<dbReference type="Proteomes" id="UP000549394">
    <property type="component" value="Unassembled WGS sequence"/>
</dbReference>
<dbReference type="SMART" id="SM00368">
    <property type="entry name" value="LRR_RI"/>
    <property type="match status" value="15"/>
</dbReference>
<dbReference type="PANTHER" id="PTHR45690">
    <property type="entry name" value="NACHT, LRR AND PYD DOMAINS-CONTAINING PROTEIN 12"/>
    <property type="match status" value="1"/>
</dbReference>